<proteinExistence type="predicted"/>
<dbReference type="GeneID" id="25727685"/>
<dbReference type="STRING" id="145388.A0A0D2JCP6"/>
<feature type="region of interest" description="Disordered" evidence="1">
    <location>
        <begin position="14"/>
        <end position="41"/>
    </location>
</feature>
<evidence type="ECO:0000313" key="2">
    <source>
        <dbReference type="EMBL" id="KIY97447.1"/>
    </source>
</evidence>
<feature type="region of interest" description="Disordered" evidence="1">
    <location>
        <begin position="206"/>
        <end position="282"/>
    </location>
</feature>
<protein>
    <submittedName>
        <fullName evidence="2">Uncharacterized protein</fullName>
    </submittedName>
</protein>
<dbReference type="OrthoDB" id="10613223at2759"/>
<dbReference type="KEGG" id="mng:MNEG_10515"/>
<keyword evidence="3" id="KW-1185">Reference proteome</keyword>
<accession>A0A0D2JCP6</accession>
<dbReference type="RefSeq" id="XP_013896467.1">
    <property type="nucleotide sequence ID" value="XM_014041013.1"/>
</dbReference>
<dbReference type="Proteomes" id="UP000054498">
    <property type="component" value="Unassembled WGS sequence"/>
</dbReference>
<gene>
    <name evidence="2" type="ORF">MNEG_10515</name>
</gene>
<dbReference type="AlphaFoldDB" id="A0A0D2JCP6"/>
<reference evidence="2 3" key="1">
    <citation type="journal article" date="2013" name="BMC Genomics">
        <title>Reconstruction of the lipid metabolism for the microalga Monoraphidium neglectum from its genome sequence reveals characteristics suitable for biofuel production.</title>
        <authorList>
            <person name="Bogen C."/>
            <person name="Al-Dilaimi A."/>
            <person name="Albersmeier A."/>
            <person name="Wichmann J."/>
            <person name="Grundmann M."/>
            <person name="Rupp O."/>
            <person name="Lauersen K.J."/>
            <person name="Blifernez-Klassen O."/>
            <person name="Kalinowski J."/>
            <person name="Goesmann A."/>
            <person name="Mussgnug J.H."/>
            <person name="Kruse O."/>
        </authorList>
    </citation>
    <scope>NUCLEOTIDE SEQUENCE [LARGE SCALE GENOMIC DNA]</scope>
    <source>
        <strain evidence="2 3">SAG 48.87</strain>
    </source>
</reference>
<feature type="compositionally biased region" description="Low complexity" evidence="1">
    <location>
        <begin position="236"/>
        <end position="248"/>
    </location>
</feature>
<sequence>MLLRGAAALLEAAARTSKDTRVRDDGERGADAPTRGAEPAYKAPFGCPDKPIYYVECSLDAGGNVIGLSYGPKSFNLTGKIGNTSPPVTEAAVIAAARKKPRVRAREGGPKEAAVATTRLVGPLEGGLQQVISTPNANGTAAWVTFFAFETPKQPQSCGSGVAAPAGRAAALSWGRKQWKKGTMVLSGFRGTPMSLESPCWMEWGGSGLPPGSAESNAGPKAPPEVVQPAPPVPSSPLVRPPVTETSPASPPPASTTPVPPPLSPRAPPVVQPPAAREQCPEEQRALAILKSSAPKKLKFSELKPMAEVSQAASTRSLTTRVAARIAVTRLRARKASAAALAAKRLAGPAPPAAEKAVMPSASKPAAFESAPIVSDNIVRAGMLAAAGAPAGRAPGASALASETLLDGVSSDGFWGVGYGQNGGYNPLNLALAVASVDYGGQKIVTVMQASAQAAGVYDAAGGSVVDPVALSSLFAGVLPPGAPAGDSVVDFPTLQFDAAARRWVMAAAYSDWNWDTSRPGQPLLAASMTDDPAGDWKVFALPDPGGIPGITACNADTHYPVIYNAQSTLDGYGVYVTGEVLCSALDSATDKDGFAGAFIYAVPKAALYDAQSAAPLPVAVYSDLQVAASAESLGGGQAQWVQLQPARPQTAADAAAARALFVSQNGEESGDYNTMAVIKLTDTNLLTSMTDDVTKSPRLRARAFQKGFQFSRPKDSLQIQQPGSSVPIELEVAGAFRVSSAAVSNGDLYFAKPELNSPPNVANPDKQPDIPSIFWAQVRAAGNLCDRSSSSPGAAAAAAGGGPQGDVAVAASGVVSATSPAASAMALGSPAVAVDPAGRVHLAYACGSPAPAAAPMYAGVCVSVAGTTGVPKQRVLRVMAGDGAVEDPYNEGLVAWGLYSSAQFFDGELWYAVSAAQAPSGSSDAGLSQPGAWVGAYDAVFGSSAAAGAPGGKRAGAAPVVRPGAGRRLLA</sequence>
<feature type="compositionally biased region" description="Pro residues" evidence="1">
    <location>
        <begin position="249"/>
        <end position="272"/>
    </location>
</feature>
<evidence type="ECO:0000256" key="1">
    <source>
        <dbReference type="SAM" id="MobiDB-lite"/>
    </source>
</evidence>
<feature type="compositionally biased region" description="Basic and acidic residues" evidence="1">
    <location>
        <begin position="16"/>
        <end position="30"/>
    </location>
</feature>
<name>A0A0D2JCP6_9CHLO</name>
<organism evidence="2 3">
    <name type="scientific">Monoraphidium neglectum</name>
    <dbReference type="NCBI Taxonomy" id="145388"/>
    <lineage>
        <taxon>Eukaryota</taxon>
        <taxon>Viridiplantae</taxon>
        <taxon>Chlorophyta</taxon>
        <taxon>core chlorophytes</taxon>
        <taxon>Chlorophyceae</taxon>
        <taxon>CS clade</taxon>
        <taxon>Sphaeropleales</taxon>
        <taxon>Selenastraceae</taxon>
        <taxon>Monoraphidium</taxon>
    </lineage>
</organism>
<evidence type="ECO:0000313" key="3">
    <source>
        <dbReference type="Proteomes" id="UP000054498"/>
    </source>
</evidence>
<dbReference type="EMBL" id="KK102567">
    <property type="protein sequence ID" value="KIY97447.1"/>
    <property type="molecule type" value="Genomic_DNA"/>
</dbReference>